<dbReference type="PANTHER" id="PTHR43056:SF5">
    <property type="entry name" value="PEPTIDASE S9 PROLYL OLIGOPEPTIDASE CATALYTIC DOMAIN-CONTAINING PROTEIN"/>
    <property type="match status" value="1"/>
</dbReference>
<evidence type="ECO:0000313" key="3">
    <source>
        <dbReference type="Proteomes" id="UP000294575"/>
    </source>
</evidence>
<dbReference type="EMBL" id="SNYK01000014">
    <property type="protein sequence ID" value="TDQ36140.1"/>
    <property type="molecule type" value="Genomic_DNA"/>
</dbReference>
<dbReference type="SUPFAM" id="SSF82171">
    <property type="entry name" value="DPP6 N-terminal domain-like"/>
    <property type="match status" value="1"/>
</dbReference>
<comment type="caution">
    <text evidence="2">The sequence shown here is derived from an EMBL/GenBank/DDBJ whole genome shotgun (WGS) entry which is preliminary data.</text>
</comment>
<accession>A0A4R6TRF1</accession>
<feature type="domain" description="Peptidase S9 prolyl oligopeptidase catalytic" evidence="1">
    <location>
        <begin position="424"/>
        <end position="630"/>
    </location>
</feature>
<sequence>MRREAAPPAGFWPSRLTAGQAASAMADFVELRTAARGVVWSCHEPASGRTLLWQAAVGDAARCLTPDGFSVRSRVYEYGGGSFAVSGQTLVFVNEADQQLYLQRLDRPEQPPVTLTCQPACRYADMQIAPCGSYLVAVEEDHGRTSVQHRIVSVRLETLPCVPQALVAGDDFYSSPRLSPDGRRLLWISWQRPHQPWTQTQLYSARADGQGGWQAPELLAGGQGDASIQQPLFDHRQRVLALNDQDGFWQPWREAEGTLHPMQGVGADHAGAPWQMGGCNFLPVDERHCLLSWFEQGFGKLGLFDLQAGQLVQRYLPDCSRMRHLAMDDTHFYCIASHPVQGASVMAIDRHSGAERVLAQTATGMAPDQISRPQALEFATSEGQQARAFFYPPRNPGYQLAAGEKPPLVIFLHGGPTSAAYPVFDPRIQFWTQRGFAVADLNYRGSTGFGRAYRQVLAGRWGELEVADVLALVDELVARELVNAHQLCVRGASAGGYTSLLALAASDRFAAAASWYGVSDPLALDKVTHKFEGDYLGWLLGALTVANRASVRQRSPLALAGRMVTPVIFFQGGQDVVVVPEQTRSMVQQLRRQGVAVACHEFPEQGHGFRSAERLALALEAELEFYRQQFVRRGERSGKHC</sequence>
<evidence type="ECO:0000259" key="1">
    <source>
        <dbReference type="Pfam" id="PF00326"/>
    </source>
</evidence>
<keyword evidence="2" id="KW-0031">Aminopeptidase</keyword>
<dbReference type="InterPro" id="IPR011042">
    <property type="entry name" value="6-blade_b-propeller_TolB-like"/>
</dbReference>
<keyword evidence="3" id="KW-1185">Reference proteome</keyword>
<dbReference type="Gene3D" id="3.40.50.1820">
    <property type="entry name" value="alpha/beta hydrolase"/>
    <property type="match status" value="1"/>
</dbReference>
<dbReference type="InterPro" id="IPR001375">
    <property type="entry name" value="Peptidase_S9_cat"/>
</dbReference>
<gene>
    <name evidence="2" type="ORF">DFQ45_1147</name>
</gene>
<dbReference type="GO" id="GO:0004177">
    <property type="term" value="F:aminopeptidase activity"/>
    <property type="evidence" value="ECO:0007669"/>
    <property type="project" value="UniProtKB-KW"/>
</dbReference>
<dbReference type="RefSeq" id="WP_101496343.1">
    <property type="nucleotide sequence ID" value="NZ_LNJZ01000005.1"/>
</dbReference>
<dbReference type="InterPro" id="IPR029058">
    <property type="entry name" value="AB_hydrolase_fold"/>
</dbReference>
<dbReference type="GO" id="GO:0008236">
    <property type="term" value="F:serine-type peptidase activity"/>
    <property type="evidence" value="ECO:0007669"/>
    <property type="project" value="InterPro"/>
</dbReference>
<dbReference type="Pfam" id="PF00326">
    <property type="entry name" value="Peptidase_S9"/>
    <property type="match status" value="1"/>
</dbReference>
<proteinExistence type="predicted"/>
<protein>
    <submittedName>
        <fullName evidence="2">Dipeptidyl aminopeptidase/acylaminoacyl peptidase</fullName>
    </submittedName>
</protein>
<reference evidence="2 3" key="1">
    <citation type="submission" date="2019-03" db="EMBL/GenBank/DDBJ databases">
        <title>Genomic Encyclopedia of Type Strains, Phase IV (KMG-IV): sequencing the most valuable type-strain genomes for metagenomic binning, comparative biology and taxonomic classification.</title>
        <authorList>
            <person name="Goeker M."/>
        </authorList>
    </citation>
    <scope>NUCLEOTIDE SEQUENCE [LARGE SCALE GENOMIC DNA]</scope>
    <source>
        <strain evidence="2 3">DSM 28679</strain>
    </source>
</reference>
<dbReference type="PANTHER" id="PTHR43056">
    <property type="entry name" value="PEPTIDASE S9 PROLYL OLIGOPEPTIDASE"/>
    <property type="match status" value="1"/>
</dbReference>
<organism evidence="2 3">
    <name type="scientific">Thiopseudomonas denitrificans</name>
    <dbReference type="NCBI Taxonomy" id="1501432"/>
    <lineage>
        <taxon>Bacteria</taxon>
        <taxon>Pseudomonadati</taxon>
        <taxon>Pseudomonadota</taxon>
        <taxon>Gammaproteobacteria</taxon>
        <taxon>Pseudomonadales</taxon>
        <taxon>Pseudomonadaceae</taxon>
        <taxon>Thiopseudomonas</taxon>
    </lineage>
</organism>
<dbReference type="InterPro" id="IPR050585">
    <property type="entry name" value="Xaa-Pro_dipeptidyl-ppase/CocE"/>
</dbReference>
<dbReference type="AlphaFoldDB" id="A0A4R6TRF1"/>
<keyword evidence="2" id="KW-0645">Protease</keyword>
<dbReference type="GO" id="GO:0006508">
    <property type="term" value="P:proteolysis"/>
    <property type="evidence" value="ECO:0007669"/>
    <property type="project" value="InterPro"/>
</dbReference>
<dbReference type="SUPFAM" id="SSF53474">
    <property type="entry name" value="alpha/beta-Hydrolases"/>
    <property type="match status" value="1"/>
</dbReference>
<dbReference type="OrthoDB" id="4269629at2"/>
<name>A0A4R6TRF1_9GAMM</name>
<dbReference type="Gene3D" id="2.120.10.30">
    <property type="entry name" value="TolB, C-terminal domain"/>
    <property type="match status" value="1"/>
</dbReference>
<keyword evidence="2" id="KW-0378">Hydrolase</keyword>
<evidence type="ECO:0000313" key="2">
    <source>
        <dbReference type="EMBL" id="TDQ36140.1"/>
    </source>
</evidence>
<dbReference type="Proteomes" id="UP000294575">
    <property type="component" value="Unassembled WGS sequence"/>
</dbReference>